<feature type="domain" description="ABC transmembrane type-1" evidence="8">
    <location>
        <begin position="90"/>
        <end position="281"/>
    </location>
</feature>
<dbReference type="AlphaFoldDB" id="A0A8I0AFX3"/>
<evidence type="ECO:0000256" key="1">
    <source>
        <dbReference type="ARBA" id="ARBA00004651"/>
    </source>
</evidence>
<evidence type="ECO:0000256" key="2">
    <source>
        <dbReference type="ARBA" id="ARBA00022448"/>
    </source>
</evidence>
<feature type="transmembrane region" description="Helical" evidence="7">
    <location>
        <begin position="31"/>
        <end position="51"/>
    </location>
</feature>
<reference evidence="9 10" key="1">
    <citation type="submission" date="2020-08" db="EMBL/GenBank/DDBJ databases">
        <title>Genome public.</title>
        <authorList>
            <person name="Liu C."/>
            <person name="Sun Q."/>
        </authorList>
    </citation>
    <scope>NUCLEOTIDE SEQUENCE [LARGE SCALE GENOMIC DNA]</scope>
    <source>
        <strain evidence="9 10">BX17</strain>
    </source>
</reference>
<evidence type="ECO:0000259" key="8">
    <source>
        <dbReference type="PROSITE" id="PS50928"/>
    </source>
</evidence>
<feature type="transmembrane region" description="Helical" evidence="7">
    <location>
        <begin position="129"/>
        <end position="148"/>
    </location>
</feature>
<feature type="transmembrane region" description="Helical" evidence="7">
    <location>
        <begin position="231"/>
        <end position="248"/>
    </location>
</feature>
<evidence type="ECO:0000256" key="3">
    <source>
        <dbReference type="ARBA" id="ARBA00022475"/>
    </source>
</evidence>
<evidence type="ECO:0000256" key="5">
    <source>
        <dbReference type="ARBA" id="ARBA00022989"/>
    </source>
</evidence>
<evidence type="ECO:0000256" key="6">
    <source>
        <dbReference type="ARBA" id="ARBA00023136"/>
    </source>
</evidence>
<keyword evidence="10" id="KW-1185">Reference proteome</keyword>
<protein>
    <submittedName>
        <fullName evidence="9">ABC transporter permease</fullName>
    </submittedName>
</protein>
<dbReference type="RefSeq" id="WP_021925320.1">
    <property type="nucleotide sequence ID" value="NZ_JACOOT010000005.1"/>
</dbReference>
<evidence type="ECO:0000313" key="10">
    <source>
        <dbReference type="Proteomes" id="UP000652847"/>
    </source>
</evidence>
<dbReference type="InterPro" id="IPR000515">
    <property type="entry name" value="MetI-like"/>
</dbReference>
<comment type="similarity">
    <text evidence="7">Belongs to the binding-protein-dependent transport system permease family.</text>
</comment>
<dbReference type="Proteomes" id="UP000652847">
    <property type="component" value="Unassembled WGS sequence"/>
</dbReference>
<dbReference type="InterPro" id="IPR050366">
    <property type="entry name" value="BP-dependent_transpt_permease"/>
</dbReference>
<dbReference type="Gene3D" id="1.10.3720.10">
    <property type="entry name" value="MetI-like"/>
    <property type="match status" value="1"/>
</dbReference>
<dbReference type="GO" id="GO:0055085">
    <property type="term" value="P:transmembrane transport"/>
    <property type="evidence" value="ECO:0007669"/>
    <property type="project" value="InterPro"/>
</dbReference>
<dbReference type="PROSITE" id="PS50928">
    <property type="entry name" value="ABC_TM1"/>
    <property type="match status" value="1"/>
</dbReference>
<gene>
    <name evidence="9" type="ORF">H8S54_02210</name>
</gene>
<dbReference type="GO" id="GO:0005886">
    <property type="term" value="C:plasma membrane"/>
    <property type="evidence" value="ECO:0007669"/>
    <property type="project" value="UniProtKB-SubCell"/>
</dbReference>
<comment type="caution">
    <text evidence="9">The sequence shown here is derived from an EMBL/GenBank/DDBJ whole genome shotgun (WGS) entry which is preliminary data.</text>
</comment>
<feature type="transmembrane region" description="Helical" evidence="7">
    <location>
        <begin position="154"/>
        <end position="173"/>
    </location>
</feature>
<keyword evidence="6 7" id="KW-0472">Membrane</keyword>
<evidence type="ECO:0000256" key="4">
    <source>
        <dbReference type="ARBA" id="ARBA00022692"/>
    </source>
</evidence>
<evidence type="ECO:0000313" key="9">
    <source>
        <dbReference type="EMBL" id="MBC5649965.1"/>
    </source>
</evidence>
<feature type="transmembrane region" description="Helical" evidence="7">
    <location>
        <begin position="260"/>
        <end position="281"/>
    </location>
</feature>
<dbReference type="Pfam" id="PF00528">
    <property type="entry name" value="BPD_transp_1"/>
    <property type="match status" value="1"/>
</dbReference>
<dbReference type="SUPFAM" id="SSF161098">
    <property type="entry name" value="MetI-like"/>
    <property type="match status" value="1"/>
</dbReference>
<keyword evidence="3" id="KW-1003">Cell membrane</keyword>
<keyword evidence="5 7" id="KW-1133">Transmembrane helix</keyword>
<dbReference type="InterPro" id="IPR035906">
    <property type="entry name" value="MetI-like_sf"/>
</dbReference>
<sequence>MTDTSFEIVGAHAVENQTVTVKKKWFQGKPVVSIVLLGMVLLGCLFAEAIMTKDPTYMDLLHYNKAPGREFLFGTDTMGRDIFSMIWYGGRISLLIGILSTVISVLLAVVVGSFSGISPQWLDNLIMRFTEIFLSIPSLLLVILLQAIMGKANILSLSVVIGITSWTSIAKVVRTEVRQIRNSEYVIASRCMGGSFFHILWKHLAPNFVSSIMFMVIMNVRSAIISESTLSFMGIGLPIEVISWGSMLSLSEKALMTNSWWIIFIPGAFLIVTLLCLTNIGNYMRKNVNRKESNL</sequence>
<keyword evidence="4 7" id="KW-0812">Transmembrane</keyword>
<dbReference type="CDD" id="cd06261">
    <property type="entry name" value="TM_PBP2"/>
    <property type="match status" value="1"/>
</dbReference>
<feature type="transmembrane region" description="Helical" evidence="7">
    <location>
        <begin position="92"/>
        <end position="117"/>
    </location>
</feature>
<proteinExistence type="inferred from homology"/>
<evidence type="ECO:0000256" key="7">
    <source>
        <dbReference type="RuleBase" id="RU363032"/>
    </source>
</evidence>
<dbReference type="PANTHER" id="PTHR43386">
    <property type="entry name" value="OLIGOPEPTIDE TRANSPORT SYSTEM PERMEASE PROTEIN APPC"/>
    <property type="match status" value="1"/>
</dbReference>
<comment type="subcellular location">
    <subcellularLocation>
        <location evidence="1 7">Cell membrane</location>
        <topology evidence="1 7">Multi-pass membrane protein</topology>
    </subcellularLocation>
</comment>
<accession>A0A8I0AFX3</accession>
<name>A0A8I0AFX3_9FIRM</name>
<keyword evidence="2 7" id="KW-0813">Transport</keyword>
<organism evidence="9 10">
    <name type="scientific">Blautia segnis</name>
    <dbReference type="NCBI Taxonomy" id="2763030"/>
    <lineage>
        <taxon>Bacteria</taxon>
        <taxon>Bacillati</taxon>
        <taxon>Bacillota</taxon>
        <taxon>Clostridia</taxon>
        <taxon>Lachnospirales</taxon>
        <taxon>Lachnospiraceae</taxon>
        <taxon>Blautia</taxon>
    </lineage>
</organism>
<dbReference type="EMBL" id="JACOOT010000005">
    <property type="protein sequence ID" value="MBC5649965.1"/>
    <property type="molecule type" value="Genomic_DNA"/>
</dbReference>
<dbReference type="PANTHER" id="PTHR43386:SF1">
    <property type="entry name" value="D,D-DIPEPTIDE TRANSPORT SYSTEM PERMEASE PROTEIN DDPC-RELATED"/>
    <property type="match status" value="1"/>
</dbReference>